<keyword evidence="2" id="KW-0156">Chromatin regulator</keyword>
<keyword evidence="4" id="KW-0804">Transcription</keyword>
<dbReference type="SUPFAM" id="SSF54160">
    <property type="entry name" value="Chromo domain-like"/>
    <property type="match status" value="1"/>
</dbReference>
<feature type="compositionally biased region" description="Basic and acidic residues" evidence="6">
    <location>
        <begin position="10"/>
        <end position="38"/>
    </location>
</feature>
<reference evidence="9 10" key="1">
    <citation type="journal article" date="2020" name="G3 (Bethesda)">
        <title>Improved Reference Genome for Cyclotella cryptica CCMP332, a Model for Cell Wall Morphogenesis, Salinity Adaptation, and Lipid Production in Diatoms (Bacillariophyta).</title>
        <authorList>
            <person name="Roberts W.R."/>
            <person name="Downey K.M."/>
            <person name="Ruck E.C."/>
            <person name="Traller J.C."/>
            <person name="Alverson A.J."/>
        </authorList>
    </citation>
    <scope>NUCLEOTIDE SEQUENCE [LARGE SCALE GENOMIC DNA]</scope>
    <source>
        <strain evidence="9 10">CCMP332</strain>
    </source>
</reference>
<dbReference type="PROSITE" id="PS51640">
    <property type="entry name" value="MRG"/>
    <property type="match status" value="1"/>
</dbReference>
<dbReference type="Gene3D" id="1.10.274.30">
    <property type="entry name" value="MRG domain"/>
    <property type="match status" value="1"/>
</dbReference>
<dbReference type="InterPro" id="IPR053820">
    <property type="entry name" value="MSL3_chromo-like"/>
</dbReference>
<feature type="region of interest" description="Disordered" evidence="6">
    <location>
        <begin position="1"/>
        <end position="38"/>
    </location>
</feature>
<sequence length="474" mass="54798">MASNGVKKRTREDDLSNTADGEHFVENDEGKTSECKIESGPKFHINERVLVLDSTRSQQQPNRSIENNEPPLFEATIKRSELRHVDPLTRKVMSETKFAFSKKRGRRRFHSQNSTQQISMELDLEKEWCYLIHFQGWNSRHDRWMTEREVFHNTPENRKRLGSNTTKIARAIKVESAKEKKKKIARTKKANEEQDGNGESMMDPNLSLLINACDLPFTLQTILADDRDKITQKVYPSSSLFAPANPMEIYKKGINMLHVLPSMMSIESILTRFVEVKKREDLEMFVKERGHSSENNQDVVKNSEKQEHCSTDKDQTMKAQSNKLSSKFLLKIRKKKRKEFALSILALVNVALPKFLLYNEERQQYVQVMSAGGGDRKKNDTVANDVVSKATKRPSEIYGGEHLLRIFVRLPYLLTLYQKTDTDTAADQSSENIPTVEEQFVTLAGFLSEFIVYLQKYRDECFKERYYAVSSNKC</sequence>
<evidence type="ECO:0000259" key="7">
    <source>
        <dbReference type="Pfam" id="PF05712"/>
    </source>
</evidence>
<evidence type="ECO:0000313" key="9">
    <source>
        <dbReference type="EMBL" id="KAL3792160.1"/>
    </source>
</evidence>
<dbReference type="Gene3D" id="2.30.30.140">
    <property type="match status" value="1"/>
</dbReference>
<dbReference type="GO" id="GO:0005634">
    <property type="term" value="C:nucleus"/>
    <property type="evidence" value="ECO:0007669"/>
    <property type="project" value="UniProtKB-SubCell"/>
</dbReference>
<feature type="domain" description="MRG" evidence="7">
    <location>
        <begin position="255"/>
        <end position="467"/>
    </location>
</feature>
<evidence type="ECO:0000256" key="1">
    <source>
        <dbReference type="ARBA" id="ARBA00004123"/>
    </source>
</evidence>
<evidence type="ECO:0000256" key="3">
    <source>
        <dbReference type="ARBA" id="ARBA00023015"/>
    </source>
</evidence>
<evidence type="ECO:0000256" key="5">
    <source>
        <dbReference type="ARBA" id="ARBA00023242"/>
    </source>
</evidence>
<protein>
    <recommendedName>
        <fullName evidence="11">MRG domain-containing protein</fullName>
    </recommendedName>
</protein>
<feature type="region of interest" description="Disordered" evidence="6">
    <location>
        <begin position="179"/>
        <end position="201"/>
    </location>
</feature>
<name>A0ABD3PVQ5_9STRA</name>
<dbReference type="EMBL" id="JABMIG020000104">
    <property type="protein sequence ID" value="KAL3792160.1"/>
    <property type="molecule type" value="Genomic_DNA"/>
</dbReference>
<evidence type="ECO:0000256" key="6">
    <source>
        <dbReference type="SAM" id="MobiDB-lite"/>
    </source>
</evidence>
<dbReference type="Pfam" id="PF22732">
    <property type="entry name" value="MSL3_chromo-like"/>
    <property type="match status" value="1"/>
</dbReference>
<gene>
    <name evidence="9" type="ORF">HJC23_009624</name>
</gene>
<evidence type="ECO:0000313" key="10">
    <source>
        <dbReference type="Proteomes" id="UP001516023"/>
    </source>
</evidence>
<keyword evidence="10" id="KW-1185">Reference proteome</keyword>
<dbReference type="PANTHER" id="PTHR10880:SF15">
    <property type="entry name" value="MSL COMPLEX SUBUNIT 3"/>
    <property type="match status" value="1"/>
</dbReference>
<feature type="compositionally biased region" description="Basic and acidic residues" evidence="6">
    <location>
        <begin position="301"/>
        <end position="316"/>
    </location>
</feature>
<dbReference type="Proteomes" id="UP001516023">
    <property type="component" value="Unassembled WGS sequence"/>
</dbReference>
<comment type="subcellular location">
    <subcellularLocation>
        <location evidence="1">Nucleus</location>
    </subcellularLocation>
</comment>
<dbReference type="InterPro" id="IPR038217">
    <property type="entry name" value="MRG_C_sf"/>
</dbReference>
<dbReference type="PANTHER" id="PTHR10880">
    <property type="entry name" value="MORTALITY FACTOR 4-LIKE PROTEIN"/>
    <property type="match status" value="1"/>
</dbReference>
<keyword evidence="5" id="KW-0539">Nucleus</keyword>
<feature type="region of interest" description="Disordered" evidence="6">
    <location>
        <begin position="289"/>
        <end position="317"/>
    </location>
</feature>
<evidence type="ECO:0000256" key="2">
    <source>
        <dbReference type="ARBA" id="ARBA00022853"/>
    </source>
</evidence>
<dbReference type="InterPro" id="IPR016197">
    <property type="entry name" value="Chromo-like_dom_sf"/>
</dbReference>
<evidence type="ECO:0008006" key="11">
    <source>
        <dbReference type="Google" id="ProtNLM"/>
    </source>
</evidence>
<dbReference type="InterPro" id="IPR008676">
    <property type="entry name" value="MRG"/>
</dbReference>
<evidence type="ECO:0000256" key="4">
    <source>
        <dbReference type="ARBA" id="ARBA00023163"/>
    </source>
</evidence>
<keyword evidence="3" id="KW-0805">Transcription regulation</keyword>
<feature type="domain" description="MSL3 chromodomain-like" evidence="8">
    <location>
        <begin position="124"/>
        <end position="159"/>
    </location>
</feature>
<organism evidence="9 10">
    <name type="scientific">Cyclotella cryptica</name>
    <dbReference type="NCBI Taxonomy" id="29204"/>
    <lineage>
        <taxon>Eukaryota</taxon>
        <taxon>Sar</taxon>
        <taxon>Stramenopiles</taxon>
        <taxon>Ochrophyta</taxon>
        <taxon>Bacillariophyta</taxon>
        <taxon>Coscinodiscophyceae</taxon>
        <taxon>Thalassiosirophycidae</taxon>
        <taxon>Stephanodiscales</taxon>
        <taxon>Stephanodiscaceae</taxon>
        <taxon>Cyclotella</taxon>
    </lineage>
</organism>
<dbReference type="InterPro" id="IPR026541">
    <property type="entry name" value="MRG_dom"/>
</dbReference>
<dbReference type="AlphaFoldDB" id="A0ABD3PVQ5"/>
<dbReference type="GO" id="GO:0006325">
    <property type="term" value="P:chromatin organization"/>
    <property type="evidence" value="ECO:0007669"/>
    <property type="project" value="UniProtKB-KW"/>
</dbReference>
<evidence type="ECO:0000259" key="8">
    <source>
        <dbReference type="Pfam" id="PF22732"/>
    </source>
</evidence>
<comment type="caution">
    <text evidence="9">The sequence shown here is derived from an EMBL/GenBank/DDBJ whole genome shotgun (WGS) entry which is preliminary data.</text>
</comment>
<accession>A0ABD3PVQ5</accession>
<dbReference type="Pfam" id="PF05712">
    <property type="entry name" value="MRG"/>
    <property type="match status" value="1"/>
</dbReference>
<feature type="compositionally biased region" description="Basic residues" evidence="6">
    <location>
        <begin position="179"/>
        <end position="188"/>
    </location>
</feature>
<proteinExistence type="predicted"/>